<organism evidence="2 3">
    <name type="scientific">Parasphingopyxis marina</name>
    <dbReference type="NCBI Taxonomy" id="2761622"/>
    <lineage>
        <taxon>Bacteria</taxon>
        <taxon>Pseudomonadati</taxon>
        <taxon>Pseudomonadota</taxon>
        <taxon>Alphaproteobacteria</taxon>
        <taxon>Sphingomonadales</taxon>
        <taxon>Sphingomonadaceae</taxon>
        <taxon>Parasphingopyxis</taxon>
    </lineage>
</organism>
<keyword evidence="3" id="KW-1185">Reference proteome</keyword>
<evidence type="ECO:0000313" key="2">
    <source>
        <dbReference type="EMBL" id="MBC2778397.1"/>
    </source>
</evidence>
<keyword evidence="1" id="KW-0732">Signal</keyword>
<feature type="chain" id="PRO_5033060122" evidence="1">
    <location>
        <begin position="22"/>
        <end position="288"/>
    </location>
</feature>
<sequence length="288" mass="30747">MRAFFAAIIAAFALIATPAAAQSDTIDFGFAPPIGSTLSYEIVRASALGERRAGMRFVRDYRFERDSGGYLLWVELRSAEPLDAGDNAGLMEAIAAPMIGVRYAIEIGPNGTPGAIRDQRGVWQRVLEGVALIGGYYAGNDDFSDAEREQMAAIIAEMQNKGEAGQRETLLVVVRDMLALAGQSVRAEIAGDIEAGPMPVAAAMTARIVSDDLARVELDASSPGTDGTGVRESVVYRAAPSSGLVHRMERTRIIASEDGAAEDAYRETHSLRLLHEMRDTAAVADGVQ</sequence>
<dbReference type="AlphaFoldDB" id="A0A842I0M4"/>
<comment type="caution">
    <text evidence="2">The sequence shown here is derived from an EMBL/GenBank/DDBJ whole genome shotgun (WGS) entry which is preliminary data.</text>
</comment>
<name>A0A842I0M4_9SPHN</name>
<accession>A0A842I0M4</accession>
<dbReference type="EMBL" id="JACJVJ010000002">
    <property type="protein sequence ID" value="MBC2778397.1"/>
    <property type="molecule type" value="Genomic_DNA"/>
</dbReference>
<proteinExistence type="predicted"/>
<protein>
    <submittedName>
        <fullName evidence="2">Uncharacterized protein</fullName>
    </submittedName>
</protein>
<feature type="signal peptide" evidence="1">
    <location>
        <begin position="1"/>
        <end position="21"/>
    </location>
</feature>
<evidence type="ECO:0000256" key="1">
    <source>
        <dbReference type="SAM" id="SignalP"/>
    </source>
</evidence>
<reference evidence="2 3" key="1">
    <citation type="submission" date="2020-08" db="EMBL/GenBank/DDBJ databases">
        <title>Draft genome sequence of Parasphingopyxis sp. GrpM-11.</title>
        <authorList>
            <person name="Oh J."/>
            <person name="Roh D.-H."/>
        </authorList>
    </citation>
    <scope>NUCLEOTIDE SEQUENCE [LARGE SCALE GENOMIC DNA]</scope>
    <source>
        <strain evidence="2 3">GrpM-11</strain>
    </source>
</reference>
<dbReference type="RefSeq" id="WP_185801655.1">
    <property type="nucleotide sequence ID" value="NZ_JACJVJ010000002.1"/>
</dbReference>
<gene>
    <name evidence="2" type="ORF">H6P80_12290</name>
</gene>
<dbReference type="Proteomes" id="UP000564378">
    <property type="component" value="Unassembled WGS sequence"/>
</dbReference>
<evidence type="ECO:0000313" key="3">
    <source>
        <dbReference type="Proteomes" id="UP000564378"/>
    </source>
</evidence>